<dbReference type="Proteomes" id="UP000035199">
    <property type="component" value="Plasmid phiCmus45274"/>
</dbReference>
<reference evidence="2 3" key="1">
    <citation type="journal article" date="2015" name="Genome Announc.">
        <title>Complete Genome Sequence of the Type Strain Corynebacterium mustelae DSM 45274, Isolated from Various Tissues of a Male Ferret with Lethal Sepsis.</title>
        <authorList>
            <person name="Ruckert C."/>
            <person name="Eimer J."/>
            <person name="Winkler A."/>
            <person name="Tauch A."/>
        </authorList>
    </citation>
    <scope>NUCLEOTIDE SEQUENCE [LARGE SCALE GENOMIC DNA]</scope>
    <source>
        <strain evidence="2 3">DSM 45274</strain>
        <plasmid evidence="2">phiCmus45274</plasmid>
        <plasmid evidence="3">Plasmid phiCmus45274</plasmid>
    </source>
</reference>
<accession>A0A0G3H6I1</accession>
<organism evidence="2 3">
    <name type="scientific">Corynebacterium mustelae</name>
    <dbReference type="NCBI Taxonomy" id="571915"/>
    <lineage>
        <taxon>Bacteria</taxon>
        <taxon>Bacillati</taxon>
        <taxon>Actinomycetota</taxon>
        <taxon>Actinomycetes</taxon>
        <taxon>Mycobacteriales</taxon>
        <taxon>Corynebacteriaceae</taxon>
        <taxon>Corynebacterium</taxon>
    </lineage>
</organism>
<protein>
    <submittedName>
        <fullName evidence="2">Uncharacterized protein</fullName>
    </submittedName>
</protein>
<dbReference type="PATRIC" id="fig|571915.4.peg.3395"/>
<dbReference type="KEGG" id="cmv:CMUST_15825"/>
<dbReference type="RefSeq" id="WP_047261479.1">
    <property type="nucleotide sequence ID" value="NZ_CP011542.1"/>
</dbReference>
<evidence type="ECO:0000313" key="2">
    <source>
        <dbReference type="EMBL" id="AKK07453.1"/>
    </source>
</evidence>
<dbReference type="AlphaFoldDB" id="A0A0G3H6I1"/>
<dbReference type="EMBL" id="CP011544">
    <property type="protein sequence ID" value="AKK07453.1"/>
    <property type="molecule type" value="Genomic_DNA"/>
</dbReference>
<gene>
    <name evidence="1" type="ORF">CMUST_04395</name>
    <name evidence="2" type="ORF">CMUST_15825</name>
</gene>
<dbReference type="Proteomes" id="UP000035199">
    <property type="component" value="Chromosome"/>
</dbReference>
<reference evidence="3" key="2">
    <citation type="submission" date="2015-05" db="EMBL/GenBank/DDBJ databases">
        <title>Complete genome sequence of Corynebacterium mustelae DSM 45274, isolated from various tissues of a male ferret with lethal sepsis.</title>
        <authorList>
            <person name="Ruckert C."/>
            <person name="Albersmeier A."/>
            <person name="Winkler A."/>
            <person name="Tauch A."/>
        </authorList>
    </citation>
    <scope>NUCLEOTIDE SEQUENCE [LARGE SCALE GENOMIC DNA]</scope>
    <source>
        <strain evidence="3">DSM 45274</strain>
        <plasmid evidence="3">Plasmid phiCmus45274</plasmid>
    </source>
</reference>
<dbReference type="STRING" id="571915.CMUST_04395"/>
<dbReference type="EMBL" id="CP011542">
    <property type="protein sequence ID" value="AKK05221.1"/>
    <property type="molecule type" value="Genomic_DNA"/>
</dbReference>
<evidence type="ECO:0000313" key="3">
    <source>
        <dbReference type="Proteomes" id="UP000035199"/>
    </source>
</evidence>
<name>A0A0G3H6I1_9CORY</name>
<geneLocation type="plasmid" evidence="2 3">
    <name>phiCmus45274</name>
</geneLocation>
<sequence length="80" mass="9079">MPEAAFTFLAFFFKHALDMGEDFSTEENRKLVKDVTENCSDELQALSRAIKRLRDREGMPEISTVLKATNISMALLLLRG</sequence>
<dbReference type="KEGG" id="cmv:CMUST_04395"/>
<evidence type="ECO:0000313" key="1">
    <source>
        <dbReference type="EMBL" id="AKK05221.1"/>
    </source>
</evidence>
<keyword evidence="2" id="KW-0614">Plasmid</keyword>
<proteinExistence type="predicted"/>
<keyword evidence="3" id="KW-1185">Reference proteome</keyword>